<evidence type="ECO:0000256" key="4">
    <source>
        <dbReference type="ARBA" id="ARBA00034306"/>
    </source>
</evidence>
<dbReference type="GeneID" id="101504242"/>
<dbReference type="EC" id="2.3.2.27" evidence="2"/>
<sequence length="660" mass="74046">MDPFHWRNFNHNNLPSFWPNFNHYDIPFDWRYFNEADIPTTESLMAAGADPRFTAYLLEGHTDDEQDDEEDDDDEEYVPDVQSPRVSNEAPRNSTSDEAIVILDDERQSSVENETNKRRRTEAGEASSSSLPNGSADGSQENECNLADIDGLICPICMDAWTDKGDHHVCCLPCGHIYGMSCIKKWLQQRKNSGKCPQCNRKCSMKDVRKLYASRIVAVDEESQKRIRSLEIKCATLESKDGDWRMKEAGWKKRESALHLDVKNLKQRQTYLEQLVLDMQSRQSGLMDANGNSQWRYEPERSCNPRSHGKGSFCNFEFQKAFHLEGARVFDMDTSNEILLVAQKPRAMGDVHLLTKMSLISPFEMQDIVLPSSANGIRDLHISPFDSRQALYASLGKKLSVLSFESGTPVLNYDLQVSAWSCAWDINSTHYIYAGLQNGSVLVFDMRQTAGPLKSLAGLTCNPVHSVYSLAETSSLPSGARTILSASAIGPCQWDIDSEERPFMVPETDNQGVCISLAYCPSSDDIVVSYRPKFNTLMDAPLSQPSPTPYHAVGQGVQGCHVLLKRTGSHNFEKMGSSYANVSKIRLPKCVIIDIDNQNRLFASGDEVTGDLVLQELPSFRVIQQFKMPAQARDIRYSPSHGILGCLSENSLQLFRTNLS</sequence>
<evidence type="ECO:0000259" key="7">
    <source>
        <dbReference type="PROSITE" id="PS50089"/>
    </source>
</evidence>
<reference evidence="9" key="2">
    <citation type="submission" date="2025-08" db="UniProtKB">
        <authorList>
            <consortium name="RefSeq"/>
        </authorList>
    </citation>
    <scope>IDENTIFICATION</scope>
    <source>
        <tissue evidence="9">Etiolated seedlings</tissue>
    </source>
</reference>
<dbReference type="Gene3D" id="2.130.10.10">
    <property type="entry name" value="YVTN repeat-like/Quinoprotein amine dehydrogenase"/>
    <property type="match status" value="1"/>
</dbReference>
<dbReference type="Gene3D" id="3.30.40.10">
    <property type="entry name" value="Zinc/RING finger domain, C3HC4 (zinc finger)"/>
    <property type="match status" value="1"/>
</dbReference>
<keyword evidence="8" id="KW-1185">Reference proteome</keyword>
<accession>A0A1S2XU91</accession>
<dbReference type="PANTHER" id="PTHR16047:SF13">
    <property type="entry name" value="E3 UBIQUITIN-PROTEIN LIGASE RFWD3"/>
    <property type="match status" value="1"/>
</dbReference>
<evidence type="ECO:0000256" key="6">
    <source>
        <dbReference type="SAM" id="MobiDB-lite"/>
    </source>
</evidence>
<dbReference type="Proteomes" id="UP000087171">
    <property type="component" value="Chromosome Ca3"/>
</dbReference>
<evidence type="ECO:0000256" key="5">
    <source>
        <dbReference type="PROSITE-ProRule" id="PRU00175"/>
    </source>
</evidence>
<dbReference type="GO" id="GO:0061630">
    <property type="term" value="F:ubiquitin protein ligase activity"/>
    <property type="evidence" value="ECO:0007669"/>
    <property type="project" value="UniProtKB-EC"/>
</dbReference>
<dbReference type="InterPro" id="IPR036322">
    <property type="entry name" value="WD40_repeat_dom_sf"/>
</dbReference>
<dbReference type="OrthoDB" id="5600418at2759"/>
<name>A0A1S2XU91_CICAR</name>
<reference evidence="8" key="1">
    <citation type="journal article" date="2013" name="Nat. Biotechnol.">
        <title>Draft genome sequence of chickpea (Cicer arietinum) provides a resource for trait improvement.</title>
        <authorList>
            <person name="Varshney R.K."/>
            <person name="Song C."/>
            <person name="Saxena R.K."/>
            <person name="Azam S."/>
            <person name="Yu S."/>
            <person name="Sharpe A.G."/>
            <person name="Cannon S."/>
            <person name="Baek J."/>
            <person name="Rosen B.D."/>
            <person name="Tar'an B."/>
            <person name="Millan T."/>
            <person name="Zhang X."/>
            <person name="Ramsay L.D."/>
            <person name="Iwata A."/>
            <person name="Wang Y."/>
            <person name="Nelson W."/>
            <person name="Farmer A.D."/>
            <person name="Gaur P.M."/>
            <person name="Soderlund C."/>
            <person name="Penmetsa R.V."/>
            <person name="Xu C."/>
            <person name="Bharti A.K."/>
            <person name="He W."/>
            <person name="Winter P."/>
            <person name="Zhao S."/>
            <person name="Hane J.K."/>
            <person name="Carrasquilla-Garcia N."/>
            <person name="Condie J.A."/>
            <person name="Upadhyaya H.D."/>
            <person name="Luo M.C."/>
            <person name="Thudi M."/>
            <person name="Gowda C.L."/>
            <person name="Singh N.P."/>
            <person name="Lichtenzveig J."/>
            <person name="Gali K.K."/>
            <person name="Rubio J."/>
            <person name="Nadarajan N."/>
            <person name="Dolezel J."/>
            <person name="Bansal K.C."/>
            <person name="Xu X."/>
            <person name="Edwards D."/>
            <person name="Zhang G."/>
            <person name="Kahl G."/>
            <person name="Gil J."/>
            <person name="Singh K.B."/>
            <person name="Datta S.K."/>
            <person name="Jackson S.A."/>
            <person name="Wang J."/>
            <person name="Cook D.R."/>
        </authorList>
    </citation>
    <scope>NUCLEOTIDE SEQUENCE [LARGE SCALE GENOMIC DNA]</scope>
    <source>
        <strain evidence="8">cv. CDC Frontier</strain>
    </source>
</reference>
<keyword evidence="5" id="KW-0863">Zinc-finger</keyword>
<dbReference type="InterPro" id="IPR056527">
    <property type="entry name" value="WD40_RFWD3"/>
</dbReference>
<dbReference type="InterPro" id="IPR037381">
    <property type="entry name" value="RFWD3"/>
</dbReference>
<dbReference type="InterPro" id="IPR015943">
    <property type="entry name" value="WD40/YVTN_repeat-like_dom_sf"/>
</dbReference>
<dbReference type="Pfam" id="PF23419">
    <property type="entry name" value="WD40_RFWD3"/>
    <property type="match status" value="1"/>
</dbReference>
<gene>
    <name evidence="9" type="primary">LOC101504242</name>
</gene>
<feature type="region of interest" description="Disordered" evidence="6">
    <location>
        <begin position="63"/>
        <end position="142"/>
    </location>
</feature>
<evidence type="ECO:0000256" key="1">
    <source>
        <dbReference type="ARBA" id="ARBA00000900"/>
    </source>
</evidence>
<dbReference type="SUPFAM" id="SSF50978">
    <property type="entry name" value="WD40 repeat-like"/>
    <property type="match status" value="1"/>
</dbReference>
<evidence type="ECO:0000313" key="9">
    <source>
        <dbReference type="RefSeq" id="XP_004494071.1"/>
    </source>
</evidence>
<feature type="compositionally biased region" description="Polar residues" evidence="6">
    <location>
        <begin position="126"/>
        <end position="142"/>
    </location>
</feature>
<dbReference type="Pfam" id="PF13639">
    <property type="entry name" value="zf-RING_2"/>
    <property type="match status" value="1"/>
</dbReference>
<feature type="compositionally biased region" description="Acidic residues" evidence="6">
    <location>
        <begin position="63"/>
        <end position="78"/>
    </location>
</feature>
<dbReference type="GO" id="GO:0036297">
    <property type="term" value="P:interstrand cross-link repair"/>
    <property type="evidence" value="ECO:0007669"/>
    <property type="project" value="InterPro"/>
</dbReference>
<dbReference type="PaxDb" id="3827-XP_004494071.1"/>
<dbReference type="GO" id="GO:0016567">
    <property type="term" value="P:protein ubiquitination"/>
    <property type="evidence" value="ECO:0007669"/>
    <property type="project" value="InterPro"/>
</dbReference>
<dbReference type="SUPFAM" id="SSF57850">
    <property type="entry name" value="RING/U-box"/>
    <property type="match status" value="1"/>
</dbReference>
<dbReference type="KEGG" id="cam:101504242"/>
<keyword evidence="3" id="KW-0853">WD repeat</keyword>
<evidence type="ECO:0000256" key="2">
    <source>
        <dbReference type="ARBA" id="ARBA00012483"/>
    </source>
</evidence>
<dbReference type="GO" id="GO:0008270">
    <property type="term" value="F:zinc ion binding"/>
    <property type="evidence" value="ECO:0007669"/>
    <property type="project" value="UniProtKB-KW"/>
</dbReference>
<keyword evidence="5" id="KW-0862">Zinc</keyword>
<organism evidence="8 9">
    <name type="scientific">Cicer arietinum</name>
    <name type="common">Chickpea</name>
    <name type="synonym">Garbanzo</name>
    <dbReference type="NCBI Taxonomy" id="3827"/>
    <lineage>
        <taxon>Eukaryota</taxon>
        <taxon>Viridiplantae</taxon>
        <taxon>Streptophyta</taxon>
        <taxon>Embryophyta</taxon>
        <taxon>Tracheophyta</taxon>
        <taxon>Spermatophyta</taxon>
        <taxon>Magnoliopsida</taxon>
        <taxon>eudicotyledons</taxon>
        <taxon>Gunneridae</taxon>
        <taxon>Pentapetalae</taxon>
        <taxon>rosids</taxon>
        <taxon>fabids</taxon>
        <taxon>Fabales</taxon>
        <taxon>Fabaceae</taxon>
        <taxon>Papilionoideae</taxon>
        <taxon>50 kb inversion clade</taxon>
        <taxon>NPAAA clade</taxon>
        <taxon>Hologalegina</taxon>
        <taxon>IRL clade</taxon>
        <taxon>Cicereae</taxon>
        <taxon>Cicer</taxon>
    </lineage>
</organism>
<dbReference type="InterPro" id="IPR013083">
    <property type="entry name" value="Znf_RING/FYVE/PHD"/>
</dbReference>
<comment type="catalytic activity">
    <reaction evidence="1">
        <text>S-ubiquitinyl-[E2 ubiquitin-conjugating enzyme]-L-cysteine + [acceptor protein]-L-lysine = [E2 ubiquitin-conjugating enzyme]-L-cysteine + N(6)-ubiquitinyl-[acceptor protein]-L-lysine.</text>
        <dbReference type="EC" id="2.3.2.27"/>
    </reaction>
</comment>
<dbReference type="InterPro" id="IPR001841">
    <property type="entry name" value="Znf_RING"/>
</dbReference>
<comment type="subcellular location">
    <subcellularLocation>
        <location evidence="4">Nucleus</location>
        <location evidence="4">Nuclear body</location>
    </subcellularLocation>
</comment>
<keyword evidence="5" id="KW-0479">Metal-binding</keyword>
<protein>
    <recommendedName>
        <fullName evidence="2">RING-type E3 ubiquitin transferase</fullName>
        <ecNumber evidence="2">2.3.2.27</ecNumber>
    </recommendedName>
</protein>
<dbReference type="PANTHER" id="PTHR16047">
    <property type="entry name" value="RFWD3 PROTEIN"/>
    <property type="match status" value="1"/>
</dbReference>
<dbReference type="PROSITE" id="PS50089">
    <property type="entry name" value="ZF_RING_2"/>
    <property type="match status" value="1"/>
</dbReference>
<dbReference type="CDD" id="cd16450">
    <property type="entry name" value="mRING-C3HGC3_RFWD3"/>
    <property type="match status" value="1"/>
</dbReference>
<proteinExistence type="predicted"/>
<feature type="compositionally biased region" description="Polar residues" evidence="6">
    <location>
        <begin position="84"/>
        <end position="97"/>
    </location>
</feature>
<evidence type="ECO:0000256" key="3">
    <source>
        <dbReference type="ARBA" id="ARBA00022574"/>
    </source>
</evidence>
<dbReference type="RefSeq" id="XP_004494071.1">
    <property type="nucleotide sequence ID" value="XM_004494014.3"/>
</dbReference>
<dbReference type="SMART" id="SM00184">
    <property type="entry name" value="RING"/>
    <property type="match status" value="1"/>
</dbReference>
<dbReference type="GO" id="GO:0016604">
    <property type="term" value="C:nuclear body"/>
    <property type="evidence" value="ECO:0007669"/>
    <property type="project" value="UniProtKB-SubCell"/>
</dbReference>
<dbReference type="eggNOG" id="KOG1645">
    <property type="taxonomic scope" value="Eukaryota"/>
</dbReference>
<dbReference type="STRING" id="3827.A0A1S2XU91"/>
<evidence type="ECO:0000313" key="8">
    <source>
        <dbReference type="Proteomes" id="UP000087171"/>
    </source>
</evidence>
<feature type="domain" description="RING-type" evidence="7">
    <location>
        <begin position="154"/>
        <end position="200"/>
    </location>
</feature>
<dbReference type="AlphaFoldDB" id="A0A1S2XU91"/>